<evidence type="ECO:0000313" key="2">
    <source>
        <dbReference type="EMBL" id="MCC2163604.1"/>
    </source>
</evidence>
<dbReference type="PANTHER" id="PTHR33221">
    <property type="entry name" value="WINGED HELIX-TURN-HELIX TRANSCRIPTIONAL REGULATOR, RRF2 FAMILY"/>
    <property type="match status" value="1"/>
</dbReference>
<dbReference type="RefSeq" id="WP_308450436.1">
    <property type="nucleotide sequence ID" value="NZ_JAJEPU010000003.1"/>
</dbReference>
<proteinExistence type="predicted"/>
<dbReference type="GO" id="GO:0003677">
    <property type="term" value="F:DNA binding"/>
    <property type="evidence" value="ECO:0007669"/>
    <property type="project" value="UniProtKB-KW"/>
</dbReference>
<dbReference type="InterPro" id="IPR036388">
    <property type="entry name" value="WH-like_DNA-bd_sf"/>
</dbReference>
<evidence type="ECO:0000313" key="3">
    <source>
        <dbReference type="Proteomes" id="UP001198962"/>
    </source>
</evidence>
<dbReference type="PROSITE" id="PS51197">
    <property type="entry name" value="HTH_RRF2_2"/>
    <property type="match status" value="1"/>
</dbReference>
<dbReference type="InterPro" id="IPR030489">
    <property type="entry name" value="TR_Rrf2-type_CS"/>
</dbReference>
<dbReference type="AlphaFoldDB" id="A0AAE3AKP0"/>
<keyword evidence="3" id="KW-1185">Reference proteome</keyword>
<dbReference type="Gene3D" id="1.10.10.10">
    <property type="entry name" value="Winged helix-like DNA-binding domain superfamily/Winged helix DNA-binding domain"/>
    <property type="match status" value="1"/>
</dbReference>
<dbReference type="GO" id="GO:0005829">
    <property type="term" value="C:cytosol"/>
    <property type="evidence" value="ECO:0007669"/>
    <property type="project" value="TreeGrafter"/>
</dbReference>
<dbReference type="Proteomes" id="UP001198962">
    <property type="component" value="Unassembled WGS sequence"/>
</dbReference>
<dbReference type="InterPro" id="IPR036390">
    <property type="entry name" value="WH_DNA-bd_sf"/>
</dbReference>
<dbReference type="InterPro" id="IPR000944">
    <property type="entry name" value="Tscrpt_reg_Rrf2"/>
</dbReference>
<sequence>MKLSMKSRYGLRALIDLAIHSRDEQVALGNVAERNGISPQYLEQVFASLRKAGIVKSVKGPQGGYFLSRDPKEICVAEIVTVLEGSFRLEDEEIPENCKSQGAPRAVQKLIVDRVNQELENILTKLTLADLVKEAEEYSAYGCDMYYI</sequence>
<dbReference type="GO" id="GO:0003700">
    <property type="term" value="F:DNA-binding transcription factor activity"/>
    <property type="evidence" value="ECO:0007669"/>
    <property type="project" value="TreeGrafter"/>
</dbReference>
<protein>
    <submittedName>
        <fullName evidence="2">Rrf2 family transcriptional regulator</fullName>
    </submittedName>
</protein>
<dbReference type="NCBIfam" id="TIGR00738">
    <property type="entry name" value="rrf2_super"/>
    <property type="match status" value="1"/>
</dbReference>
<dbReference type="PROSITE" id="PS01332">
    <property type="entry name" value="HTH_RRF2_1"/>
    <property type="match status" value="1"/>
</dbReference>
<accession>A0AAE3AKP0</accession>
<organism evidence="2 3">
    <name type="scientific">Brotaphodocola catenula</name>
    <dbReference type="NCBI Taxonomy" id="2885361"/>
    <lineage>
        <taxon>Bacteria</taxon>
        <taxon>Bacillati</taxon>
        <taxon>Bacillota</taxon>
        <taxon>Clostridia</taxon>
        <taxon>Lachnospirales</taxon>
        <taxon>Lachnospiraceae</taxon>
        <taxon>Brotaphodocola</taxon>
    </lineage>
</organism>
<dbReference type="Pfam" id="PF02082">
    <property type="entry name" value="Rrf2"/>
    <property type="match status" value="1"/>
</dbReference>
<reference evidence="2" key="1">
    <citation type="submission" date="2021-10" db="EMBL/GenBank/DDBJ databases">
        <title>Anaerobic single-cell dispensing facilitates the cultivation of human gut bacteria.</title>
        <authorList>
            <person name="Afrizal A."/>
        </authorList>
    </citation>
    <scope>NUCLEOTIDE SEQUENCE</scope>
    <source>
        <strain evidence="2">CLA-AA-H274</strain>
    </source>
</reference>
<comment type="caution">
    <text evidence="2">The sequence shown here is derived from an EMBL/GenBank/DDBJ whole genome shotgun (WGS) entry which is preliminary data.</text>
</comment>
<dbReference type="EMBL" id="JAJEPU010000003">
    <property type="protein sequence ID" value="MCC2163604.1"/>
    <property type="molecule type" value="Genomic_DNA"/>
</dbReference>
<name>A0AAE3AKP0_9FIRM</name>
<dbReference type="SUPFAM" id="SSF46785">
    <property type="entry name" value="Winged helix' DNA-binding domain"/>
    <property type="match status" value="1"/>
</dbReference>
<gene>
    <name evidence="2" type="ORF">LKD32_01680</name>
</gene>
<keyword evidence="1" id="KW-0238">DNA-binding</keyword>
<evidence type="ECO:0000256" key="1">
    <source>
        <dbReference type="ARBA" id="ARBA00023125"/>
    </source>
</evidence>
<dbReference type="PANTHER" id="PTHR33221:SF5">
    <property type="entry name" value="HTH-TYPE TRANSCRIPTIONAL REGULATOR ISCR"/>
    <property type="match status" value="1"/>
</dbReference>